<dbReference type="GO" id="GO:0030001">
    <property type="term" value="P:metal ion transport"/>
    <property type="evidence" value="ECO:0007669"/>
    <property type="project" value="InterPro"/>
</dbReference>
<dbReference type="GO" id="GO:0046872">
    <property type="term" value="F:metal ion binding"/>
    <property type="evidence" value="ECO:0007669"/>
    <property type="project" value="UniProtKB-KW"/>
</dbReference>
<dbReference type="EMBL" id="LT629780">
    <property type="protein sequence ID" value="SDU04707.1"/>
    <property type="molecule type" value="Genomic_DNA"/>
</dbReference>
<dbReference type="GO" id="GO:0007155">
    <property type="term" value="P:cell adhesion"/>
    <property type="evidence" value="ECO:0007669"/>
    <property type="project" value="InterPro"/>
</dbReference>
<accession>A0A1H2FBI8</accession>
<dbReference type="RefSeq" id="WP_090212779.1">
    <property type="nucleotide sequence ID" value="NZ_LT629780.1"/>
</dbReference>
<dbReference type="SUPFAM" id="SSF53807">
    <property type="entry name" value="Helical backbone' metal receptor"/>
    <property type="match status" value="1"/>
</dbReference>
<organism evidence="8 9">
    <name type="scientific">Geopseudomonas guangdongensis</name>
    <dbReference type="NCBI Taxonomy" id="1245526"/>
    <lineage>
        <taxon>Bacteria</taxon>
        <taxon>Pseudomonadati</taxon>
        <taxon>Pseudomonadota</taxon>
        <taxon>Gammaproteobacteria</taxon>
        <taxon>Pseudomonadales</taxon>
        <taxon>Pseudomonadaceae</taxon>
        <taxon>Geopseudomonas</taxon>
    </lineage>
</organism>
<dbReference type="Proteomes" id="UP000243063">
    <property type="component" value="Chromosome I"/>
</dbReference>
<evidence type="ECO:0000256" key="3">
    <source>
        <dbReference type="ARBA" id="ARBA00022448"/>
    </source>
</evidence>
<comment type="subcellular location">
    <subcellularLocation>
        <location evidence="1">Cell envelope</location>
    </subcellularLocation>
</comment>
<evidence type="ECO:0000256" key="7">
    <source>
        <dbReference type="SAM" id="SignalP"/>
    </source>
</evidence>
<feature type="signal peptide" evidence="7">
    <location>
        <begin position="1"/>
        <end position="18"/>
    </location>
</feature>
<evidence type="ECO:0000313" key="8">
    <source>
        <dbReference type="EMBL" id="SDU04707.1"/>
    </source>
</evidence>
<gene>
    <name evidence="8" type="ORF">SAMN05216580_1130</name>
</gene>
<evidence type="ECO:0000313" key="9">
    <source>
        <dbReference type="Proteomes" id="UP000243063"/>
    </source>
</evidence>
<dbReference type="OrthoDB" id="9793396at2"/>
<reference evidence="9" key="1">
    <citation type="submission" date="2016-10" db="EMBL/GenBank/DDBJ databases">
        <authorList>
            <person name="Varghese N."/>
            <person name="Submissions S."/>
        </authorList>
    </citation>
    <scope>NUCLEOTIDE SEQUENCE [LARGE SCALE GENOMIC DNA]</scope>
    <source>
        <strain evidence="9">CCTCC 2012022</strain>
    </source>
</reference>
<dbReference type="Pfam" id="PF01297">
    <property type="entry name" value="ZnuA"/>
    <property type="match status" value="1"/>
</dbReference>
<evidence type="ECO:0000256" key="4">
    <source>
        <dbReference type="ARBA" id="ARBA00022723"/>
    </source>
</evidence>
<keyword evidence="4" id="KW-0479">Metal-binding</keyword>
<evidence type="ECO:0000256" key="6">
    <source>
        <dbReference type="RuleBase" id="RU003512"/>
    </source>
</evidence>
<dbReference type="InterPro" id="IPR006128">
    <property type="entry name" value="Lipoprotein_PsaA-like"/>
</dbReference>
<name>A0A1H2FBI8_9GAMM</name>
<dbReference type="InterPro" id="IPR050492">
    <property type="entry name" value="Bact_metal-bind_prot9"/>
</dbReference>
<dbReference type="InterPro" id="IPR006129">
    <property type="entry name" value="AdhesinB"/>
</dbReference>
<evidence type="ECO:0000256" key="1">
    <source>
        <dbReference type="ARBA" id="ARBA00004196"/>
    </source>
</evidence>
<keyword evidence="3 6" id="KW-0813">Transport</keyword>
<dbReference type="AlphaFoldDB" id="A0A1H2FBI8"/>
<evidence type="ECO:0000256" key="2">
    <source>
        <dbReference type="ARBA" id="ARBA00011028"/>
    </source>
</evidence>
<protein>
    <submittedName>
        <fullName evidence="8">Zinc/manganese transport system substrate-binding protein</fullName>
    </submittedName>
</protein>
<keyword evidence="5 7" id="KW-0732">Signal</keyword>
<dbReference type="GO" id="GO:0030313">
    <property type="term" value="C:cell envelope"/>
    <property type="evidence" value="ECO:0007669"/>
    <property type="project" value="UniProtKB-SubCell"/>
</dbReference>
<dbReference type="PANTHER" id="PTHR42953:SF1">
    <property type="entry name" value="METAL-BINDING PROTEIN HI_0362-RELATED"/>
    <property type="match status" value="1"/>
</dbReference>
<dbReference type="PRINTS" id="PR00691">
    <property type="entry name" value="ADHESINB"/>
</dbReference>
<dbReference type="PANTHER" id="PTHR42953">
    <property type="entry name" value="HIGH-AFFINITY ZINC UPTAKE SYSTEM PROTEIN ZNUA-RELATED"/>
    <property type="match status" value="1"/>
</dbReference>
<evidence type="ECO:0000256" key="5">
    <source>
        <dbReference type="ARBA" id="ARBA00022729"/>
    </source>
</evidence>
<sequence>MRRLFALLALCLPLTLHAADRPQVVATFSILADLTREIGGDDIELTSLVGADADAHVFEPSPRDLRQILAADLLIANGLGFEPWLERLWASGEARGRRIDASAGVLPLQVEEDGRRSADPHAWQSLGNAEIYARNIARALSELDPANAADYEARRDAWLAQLDALRGEIAPHLSALPAERRRVVTSHDAFGYFAREWDLQFSAAQGVSDAAEPAAAEIAALIRQLREEQVRALFVENIRDPRLIEQIAAEAGARVGSPLYSDALAAEGPASSYLGMYRQNVERLLEVLQP</sequence>
<dbReference type="PRINTS" id="PR00690">
    <property type="entry name" value="ADHESNFAMILY"/>
</dbReference>
<proteinExistence type="inferred from homology"/>
<dbReference type="STRING" id="1245526.SAMN05216580_1130"/>
<feature type="chain" id="PRO_5009273778" evidence="7">
    <location>
        <begin position="19"/>
        <end position="290"/>
    </location>
</feature>
<comment type="similarity">
    <text evidence="2 6">Belongs to the bacterial solute-binding protein 9 family.</text>
</comment>
<keyword evidence="9" id="KW-1185">Reference proteome</keyword>
<dbReference type="InterPro" id="IPR006127">
    <property type="entry name" value="ZnuA-like"/>
</dbReference>
<dbReference type="Gene3D" id="3.40.50.1980">
    <property type="entry name" value="Nitrogenase molybdenum iron protein domain"/>
    <property type="match status" value="2"/>
</dbReference>